<accession>A0A2R3Z7U7</accession>
<dbReference type="PANTHER" id="PTHR12815">
    <property type="entry name" value="SORTING AND ASSEMBLY MACHINERY SAMM50 PROTEIN FAMILY MEMBER"/>
    <property type="match status" value="1"/>
</dbReference>
<dbReference type="KEGG" id="grs:C7S20_14275"/>
<evidence type="ECO:0000259" key="6">
    <source>
        <dbReference type="Pfam" id="PF01103"/>
    </source>
</evidence>
<keyword evidence="2" id="KW-0812">Transmembrane</keyword>
<evidence type="ECO:0000256" key="4">
    <source>
        <dbReference type="ARBA" id="ARBA00023136"/>
    </source>
</evidence>
<dbReference type="InterPro" id="IPR039910">
    <property type="entry name" value="D15-like"/>
</dbReference>
<evidence type="ECO:0000256" key="5">
    <source>
        <dbReference type="ARBA" id="ARBA00023237"/>
    </source>
</evidence>
<dbReference type="RefSeq" id="WP_107013110.1">
    <property type="nucleotide sequence ID" value="NZ_CP028136.1"/>
</dbReference>
<dbReference type="Proteomes" id="UP000241507">
    <property type="component" value="Chromosome"/>
</dbReference>
<dbReference type="Gene3D" id="2.40.160.50">
    <property type="entry name" value="membrane protein fhac: a member of the omp85/tpsb transporter family"/>
    <property type="match status" value="1"/>
</dbReference>
<dbReference type="OrthoDB" id="9814535at2"/>
<protein>
    <recommendedName>
        <fullName evidence="6">Bacterial surface antigen (D15) domain-containing protein</fullName>
    </recommendedName>
</protein>
<dbReference type="InterPro" id="IPR000184">
    <property type="entry name" value="Bac_surfAg_D15"/>
</dbReference>
<comment type="subcellular location">
    <subcellularLocation>
        <location evidence="1">Membrane</location>
    </subcellularLocation>
</comment>
<keyword evidence="3" id="KW-0732">Signal</keyword>
<organism evidence="7 8">
    <name type="scientific">Christiangramia fulva</name>
    <dbReference type="NCBI Taxonomy" id="2126553"/>
    <lineage>
        <taxon>Bacteria</taxon>
        <taxon>Pseudomonadati</taxon>
        <taxon>Bacteroidota</taxon>
        <taxon>Flavobacteriia</taxon>
        <taxon>Flavobacteriales</taxon>
        <taxon>Flavobacteriaceae</taxon>
        <taxon>Christiangramia</taxon>
    </lineage>
</organism>
<dbReference type="AlphaFoldDB" id="A0A2R3Z7U7"/>
<dbReference type="Pfam" id="PF01103">
    <property type="entry name" value="Omp85"/>
    <property type="match status" value="1"/>
</dbReference>
<feature type="domain" description="Bacterial surface antigen (D15)" evidence="6">
    <location>
        <begin position="458"/>
        <end position="743"/>
    </location>
</feature>
<keyword evidence="5" id="KW-0998">Cell outer membrane</keyword>
<reference evidence="8" key="1">
    <citation type="submission" date="2018-03" db="EMBL/GenBank/DDBJ databases">
        <title>Gramella fulva sp. nov., isolated from a dry surface of tidal flat.</title>
        <authorList>
            <person name="Hwang S.H."/>
            <person name="Hwang W.M."/>
            <person name="Kang K."/>
            <person name="Ahn T.-Y."/>
        </authorList>
    </citation>
    <scope>NUCLEOTIDE SEQUENCE [LARGE SCALE GENOMIC DNA]</scope>
    <source>
        <strain evidence="8">SH35</strain>
    </source>
</reference>
<proteinExistence type="predicted"/>
<sequence length="756" mass="86341">MKIRTLLIIAIFASLEACSVKKFIPEDELLYTGASLKIKTDTVIPDKPELESELQNVLRPEPNSKILGMYPGLYFHYKAQKKHPGFINKFLNKKLGEEPVYLSDVNTSSIEDLLLNRLENRGFFYSRVNYQVNTHEKSETANVDYTLHVPAPYTLETYQLDTDTAMVYHDINLEKTLLEEGMRFDLPAFKAERERIDNNLKEKGYYNFNPGFLIFEADTNQYDLKKFDLYLRLKKDVPKKSIIPYKISNVNVYANYNVDEDSLTKNYKRYKDKNYFQDEMIFKPEYLDPYILIETGDYYDADASRSTSRRLASIGSYKFVNIQYDEIDTRAKDSLGLIEANIYLSPLKKRAIRAELKGVTKSNNFSGPHLAVSFTNRNLFKGGESLHITADAGYEYQISSGNKKGRSSIQLGLTNDLIIPRLLFPLEIDSDFFKYDIPRTKISLGGEYLKRSELFTLTSLKTSFGYFWNANRYISHELNPIDVNYVKLANVTKEFDTILRNNPFLESSFKKEFIAGLTYSFIYNGMVDLNKTNVFFLNTNLDIAGNTLSLFAKKNNAGQEEILGLDFAQYAKLDADFRYHWRLGNDHVIATRFFAGYGIPYGNSEVMPFSKQYFAGGPYSVRAFQIRSLGPGSYDPSENGNDIGYRDQNGNIRLEANAEYRFPIVTYLKGAVFLDAGNVWNSKGASVTGLPGGEFGPDFIKELGIGTGAGLRVDIQNFVIRFDVGIPLHDPRKDLGNRWEFGITEPVFNFAIGYPF</sequence>
<keyword evidence="4" id="KW-0472">Membrane</keyword>
<dbReference type="EMBL" id="CP028136">
    <property type="protein sequence ID" value="AVR46336.1"/>
    <property type="molecule type" value="Genomic_DNA"/>
</dbReference>
<evidence type="ECO:0000313" key="8">
    <source>
        <dbReference type="Proteomes" id="UP000241507"/>
    </source>
</evidence>
<evidence type="ECO:0000256" key="2">
    <source>
        <dbReference type="ARBA" id="ARBA00022692"/>
    </source>
</evidence>
<evidence type="ECO:0000256" key="1">
    <source>
        <dbReference type="ARBA" id="ARBA00004370"/>
    </source>
</evidence>
<evidence type="ECO:0000256" key="3">
    <source>
        <dbReference type="ARBA" id="ARBA00022729"/>
    </source>
</evidence>
<evidence type="ECO:0000313" key="7">
    <source>
        <dbReference type="EMBL" id="AVR46336.1"/>
    </source>
</evidence>
<keyword evidence="8" id="KW-1185">Reference proteome</keyword>
<dbReference type="PANTHER" id="PTHR12815:SF47">
    <property type="entry name" value="TRANSLOCATION AND ASSEMBLY MODULE SUBUNIT TAMA"/>
    <property type="match status" value="1"/>
</dbReference>
<gene>
    <name evidence="7" type="ORF">C7S20_14275</name>
</gene>
<dbReference type="GO" id="GO:0019867">
    <property type="term" value="C:outer membrane"/>
    <property type="evidence" value="ECO:0007669"/>
    <property type="project" value="InterPro"/>
</dbReference>
<name>A0A2R3Z7U7_9FLAO</name>